<dbReference type="OrthoDB" id="2422663at2759"/>
<proteinExistence type="predicted"/>
<keyword evidence="4" id="KW-1185">Reference proteome</keyword>
<evidence type="ECO:0000313" key="3">
    <source>
        <dbReference type="EMBL" id="PJF16616.1"/>
    </source>
</evidence>
<evidence type="ECO:0008006" key="5">
    <source>
        <dbReference type="Google" id="ProtNLM"/>
    </source>
</evidence>
<evidence type="ECO:0000313" key="4">
    <source>
        <dbReference type="Proteomes" id="UP000240830"/>
    </source>
</evidence>
<evidence type="ECO:0000256" key="1">
    <source>
        <dbReference type="SAM" id="MobiDB-lite"/>
    </source>
</evidence>
<name>A0A2H9TFW0_9FUNG</name>
<accession>A0A2H9TFW0</accession>
<dbReference type="AlphaFoldDB" id="A0A2H9TFW0"/>
<gene>
    <name evidence="3" type="ORF">PSACC_03632</name>
</gene>
<evidence type="ECO:0000256" key="2">
    <source>
        <dbReference type="SAM" id="SignalP"/>
    </source>
</evidence>
<dbReference type="EMBL" id="MTSL01000213">
    <property type="protein sequence ID" value="PJF16616.1"/>
    <property type="molecule type" value="Genomic_DNA"/>
</dbReference>
<feature type="region of interest" description="Disordered" evidence="1">
    <location>
        <begin position="274"/>
        <end position="299"/>
    </location>
</feature>
<feature type="signal peptide" evidence="2">
    <location>
        <begin position="1"/>
        <end position="19"/>
    </location>
</feature>
<feature type="chain" id="PRO_5014115035" description="C-type lectin domain-containing protein" evidence="2">
    <location>
        <begin position="20"/>
        <end position="588"/>
    </location>
</feature>
<keyword evidence="2" id="KW-0732">Signal</keyword>
<organism evidence="3 4">
    <name type="scientific">Paramicrosporidium saccamoebae</name>
    <dbReference type="NCBI Taxonomy" id="1246581"/>
    <lineage>
        <taxon>Eukaryota</taxon>
        <taxon>Fungi</taxon>
        <taxon>Fungi incertae sedis</taxon>
        <taxon>Cryptomycota</taxon>
        <taxon>Cryptomycota incertae sedis</taxon>
        <taxon>Paramicrosporidium</taxon>
    </lineage>
</organism>
<feature type="compositionally biased region" description="Basic and acidic residues" evidence="1">
    <location>
        <begin position="286"/>
        <end position="299"/>
    </location>
</feature>
<reference evidence="3 4" key="1">
    <citation type="submission" date="2016-10" db="EMBL/GenBank/DDBJ databases">
        <title>The genome of Paramicrosporidium saccamoebae is the missing link in understanding Cryptomycota and Microsporidia evolution.</title>
        <authorList>
            <person name="Quandt C.A."/>
            <person name="Beaudet D."/>
            <person name="Corsaro D."/>
            <person name="Michel R."/>
            <person name="Corradi N."/>
            <person name="James T."/>
        </authorList>
    </citation>
    <scope>NUCLEOTIDE SEQUENCE [LARGE SCALE GENOMIC DNA]</scope>
    <source>
        <strain evidence="3 4">KSL3</strain>
    </source>
</reference>
<protein>
    <recommendedName>
        <fullName evidence="5">C-type lectin domain-containing protein</fullName>
    </recommendedName>
</protein>
<sequence length="588" mass="64835">MLFRLVSLAALLLAVTAESQEWCPAGGCWIKPKGECEGPCDRLCGNPDGDLFVVARAEAFGSSDELCHKYGGVLANINSANFEEAALTAFRCSGPHSETWVRSWNTDDYGGACLVLSTATAPGGGSINVPISCHKRLYTMCSRRQPKVHHPCRKPEPPCSECPKPVLFDYRGDRLPTIGPKCQFSYVRYRGHVMDEGEVSIWRDQLVIRPGRFGRDFPILAAAEGAETHEVVDRPDSFLDGNYLLVENSSHRVPSRGSLTFTADVQNIGSRVQCRRRSSSSSSSSEDPKSAIVADKEDGPAQGNPFWDLSGGFFVYAITDPDSGFTVLLLAARRRIYLVDDGLVPCSDFDHNESHDWLIPTVLAQAIQDSTDIDNSNYHLLDLLVDPVTPTKSALGGKGPGAPGPKLLPIADTPRHQFNLAMIVDAADKSVKLMLNDREIFRICGHKKYCHDKFPAEFKFFFGLHSLPQRFMSSQDSGLVLAQAEAEQRGPRWQFIPAVSNVKVLCCDGCKSPHDKPCHDDKPCHCEEPKPCYEEPKPCCPEPKPCCPELPKPCCPEPPKPCCQEAPKPCCHHHHRGPHYDGRIRSSL</sequence>
<dbReference type="Proteomes" id="UP000240830">
    <property type="component" value="Unassembled WGS sequence"/>
</dbReference>
<comment type="caution">
    <text evidence="3">The sequence shown here is derived from an EMBL/GenBank/DDBJ whole genome shotgun (WGS) entry which is preliminary data.</text>
</comment>